<accession>A0ABQ5DJD5</accession>
<comment type="caution">
    <text evidence="1">The sequence shown here is derived from an EMBL/GenBank/DDBJ whole genome shotgun (WGS) entry which is preliminary data.</text>
</comment>
<protein>
    <submittedName>
        <fullName evidence="1">Uncharacterized protein</fullName>
    </submittedName>
</protein>
<sequence>MTIKKAQLQLKETKRLANLKAAKDKSEEKLKMLTPEQLKAHKQVLTEIETQRTQHMNKIRDEYLHCISFRADPLPITKFLYRVNKSTKIASMRITRNNQPLNYRAKFKWIDFTADKLGIPPPLQLIDFELPPTERKRKRRVEMVKEVFVLENIVVDGMDRNLAPPQGIVASVGLAIKEPEVGVFFYNENLDLVFQRRSGYNLATTPQLIKIQDSIKIDLEIKREMYDELIWVIESRPDVVKARKIVEKNLDGLGMD</sequence>
<organism evidence="1 2">
    <name type="scientific">Tanacetum coccineum</name>
    <dbReference type="NCBI Taxonomy" id="301880"/>
    <lineage>
        <taxon>Eukaryota</taxon>
        <taxon>Viridiplantae</taxon>
        <taxon>Streptophyta</taxon>
        <taxon>Embryophyta</taxon>
        <taxon>Tracheophyta</taxon>
        <taxon>Spermatophyta</taxon>
        <taxon>Magnoliopsida</taxon>
        <taxon>eudicotyledons</taxon>
        <taxon>Gunneridae</taxon>
        <taxon>Pentapetalae</taxon>
        <taxon>asterids</taxon>
        <taxon>campanulids</taxon>
        <taxon>Asterales</taxon>
        <taxon>Asteraceae</taxon>
        <taxon>Asteroideae</taxon>
        <taxon>Anthemideae</taxon>
        <taxon>Anthemidinae</taxon>
        <taxon>Tanacetum</taxon>
    </lineage>
</organism>
<dbReference type="EMBL" id="BQNB010015361">
    <property type="protein sequence ID" value="GJT39130.1"/>
    <property type="molecule type" value="Genomic_DNA"/>
</dbReference>
<reference evidence="1" key="2">
    <citation type="submission" date="2022-01" db="EMBL/GenBank/DDBJ databases">
        <authorList>
            <person name="Yamashiro T."/>
            <person name="Shiraishi A."/>
            <person name="Satake H."/>
            <person name="Nakayama K."/>
        </authorList>
    </citation>
    <scope>NUCLEOTIDE SEQUENCE</scope>
</reference>
<evidence type="ECO:0000313" key="2">
    <source>
        <dbReference type="Proteomes" id="UP001151760"/>
    </source>
</evidence>
<keyword evidence="2" id="KW-1185">Reference proteome</keyword>
<dbReference type="Proteomes" id="UP001151760">
    <property type="component" value="Unassembled WGS sequence"/>
</dbReference>
<evidence type="ECO:0000313" key="1">
    <source>
        <dbReference type="EMBL" id="GJT39130.1"/>
    </source>
</evidence>
<name>A0ABQ5DJD5_9ASTR</name>
<gene>
    <name evidence="1" type="ORF">Tco_0938995</name>
</gene>
<proteinExistence type="predicted"/>
<reference evidence="1" key="1">
    <citation type="journal article" date="2022" name="Int. J. Mol. Sci.">
        <title>Draft Genome of Tanacetum Coccineum: Genomic Comparison of Closely Related Tanacetum-Family Plants.</title>
        <authorList>
            <person name="Yamashiro T."/>
            <person name="Shiraishi A."/>
            <person name="Nakayama K."/>
            <person name="Satake H."/>
        </authorList>
    </citation>
    <scope>NUCLEOTIDE SEQUENCE</scope>
</reference>